<dbReference type="AlphaFoldDB" id="A0A5M6CN78"/>
<protein>
    <recommendedName>
        <fullName evidence="4">Lipoprotein</fullName>
    </recommendedName>
</protein>
<evidence type="ECO:0000313" key="3">
    <source>
        <dbReference type="Proteomes" id="UP000323632"/>
    </source>
</evidence>
<evidence type="ECO:0000313" key="2">
    <source>
        <dbReference type="EMBL" id="KAA5536594.1"/>
    </source>
</evidence>
<dbReference type="RefSeq" id="WP_150031171.1">
    <property type="nucleotide sequence ID" value="NZ_VWSH01000001.1"/>
</dbReference>
<reference evidence="2 3" key="1">
    <citation type="submission" date="2019-09" db="EMBL/GenBank/DDBJ databases">
        <title>Genome sequence and assembly of Taibaiella sp.</title>
        <authorList>
            <person name="Chhetri G."/>
        </authorList>
    </citation>
    <scope>NUCLEOTIDE SEQUENCE [LARGE SCALE GENOMIC DNA]</scope>
    <source>
        <strain evidence="2 3">KVB11</strain>
    </source>
</reference>
<keyword evidence="3" id="KW-1185">Reference proteome</keyword>
<gene>
    <name evidence="2" type="ORF">F0919_02685</name>
</gene>
<organism evidence="2 3">
    <name type="scientific">Taibaiella lutea</name>
    <dbReference type="NCBI Taxonomy" id="2608001"/>
    <lineage>
        <taxon>Bacteria</taxon>
        <taxon>Pseudomonadati</taxon>
        <taxon>Bacteroidota</taxon>
        <taxon>Chitinophagia</taxon>
        <taxon>Chitinophagales</taxon>
        <taxon>Chitinophagaceae</taxon>
        <taxon>Taibaiella</taxon>
    </lineage>
</organism>
<feature type="chain" id="PRO_5024356461" description="Lipoprotein" evidence="1">
    <location>
        <begin position="20"/>
        <end position="337"/>
    </location>
</feature>
<feature type="signal peptide" evidence="1">
    <location>
        <begin position="1"/>
        <end position="19"/>
    </location>
</feature>
<dbReference type="Proteomes" id="UP000323632">
    <property type="component" value="Unassembled WGS sequence"/>
</dbReference>
<accession>A0A5M6CN78</accession>
<keyword evidence="1" id="KW-0732">Signal</keyword>
<comment type="caution">
    <text evidence="2">The sequence shown here is derived from an EMBL/GenBank/DDBJ whole genome shotgun (WGS) entry which is preliminary data.</text>
</comment>
<dbReference type="EMBL" id="VWSH01000001">
    <property type="protein sequence ID" value="KAA5536594.1"/>
    <property type="molecule type" value="Genomic_DNA"/>
</dbReference>
<evidence type="ECO:0000256" key="1">
    <source>
        <dbReference type="SAM" id="SignalP"/>
    </source>
</evidence>
<name>A0A5M6CN78_9BACT</name>
<proteinExistence type="predicted"/>
<evidence type="ECO:0008006" key="4">
    <source>
        <dbReference type="Google" id="ProtNLM"/>
    </source>
</evidence>
<sequence>MNRLLLLMLIALCILPGCNLPFKQDTAKNSEIDKNIKSEVQKTNEALINALMDGNMSSFKNITSDKLIDIMDKDRSDTLILTYGKAISNKHFKVLDEFYTKVPFENKLVNIENNSRKGMEYTLSYQALNKESYTSMLVADVDSFHEVLITVIYGKYGPNWLINIIYFSDYSFFGKNARGLFANARRCMKDSNIVDAHLNIMMAQSCSKPNGETLKYKSDSAINNYLDYINRIAAAKYIFPVPIITIDTKPEILKVAPQIISNAGVFPMVYYKTIVPLKEIARLKAENELIRKRIGSVFKGIDQNKKYVIYRAYNEIPQGNKVVDYYGFLDDLSTDKD</sequence>